<comment type="caution">
    <text evidence="2">The sequence shown here is derived from an EMBL/GenBank/DDBJ whole genome shotgun (WGS) entry which is preliminary data.</text>
</comment>
<feature type="domain" description="Biotin-protein ligase N-terminal" evidence="1">
    <location>
        <begin position="79"/>
        <end position="119"/>
    </location>
</feature>
<dbReference type="EMBL" id="DSTK01000041">
    <property type="protein sequence ID" value="HFK98716.1"/>
    <property type="molecule type" value="Genomic_DNA"/>
</dbReference>
<accession>A0A831ZNI7</accession>
<name>A0A831ZNI7_9BACT</name>
<gene>
    <name evidence="2" type="ORF">ENS06_15495</name>
</gene>
<evidence type="ECO:0000259" key="1">
    <source>
        <dbReference type="Pfam" id="PF09825"/>
    </source>
</evidence>
<dbReference type="InterPro" id="IPR029062">
    <property type="entry name" value="Class_I_gatase-like"/>
</dbReference>
<dbReference type="InterPro" id="IPR019197">
    <property type="entry name" value="Biotin-prot_ligase_N"/>
</dbReference>
<evidence type="ECO:0000313" key="2">
    <source>
        <dbReference type="EMBL" id="HFK98716.1"/>
    </source>
</evidence>
<dbReference type="Pfam" id="PF09825">
    <property type="entry name" value="BPL_N"/>
    <property type="match status" value="1"/>
</dbReference>
<organism evidence="2">
    <name type="scientific">Desulfacinum infernum</name>
    <dbReference type="NCBI Taxonomy" id="35837"/>
    <lineage>
        <taxon>Bacteria</taxon>
        <taxon>Pseudomonadati</taxon>
        <taxon>Thermodesulfobacteriota</taxon>
        <taxon>Syntrophobacteria</taxon>
        <taxon>Syntrophobacterales</taxon>
        <taxon>Syntrophobacteraceae</taxon>
        <taxon>Desulfacinum</taxon>
    </lineage>
</organism>
<reference evidence="2" key="1">
    <citation type="journal article" date="2020" name="mSystems">
        <title>Genome- and Community-Level Interaction Insights into Carbon Utilization and Element Cycling Functions of Hydrothermarchaeota in Hydrothermal Sediment.</title>
        <authorList>
            <person name="Zhou Z."/>
            <person name="Liu Y."/>
            <person name="Xu W."/>
            <person name="Pan J."/>
            <person name="Luo Z.H."/>
            <person name="Li M."/>
        </authorList>
    </citation>
    <scope>NUCLEOTIDE SEQUENCE [LARGE SCALE GENOMIC DNA]</scope>
    <source>
        <strain evidence="2">SpSt-456</strain>
    </source>
</reference>
<dbReference type="SUPFAM" id="SSF52317">
    <property type="entry name" value="Class I glutamine amidotransferase-like"/>
    <property type="match status" value="1"/>
</dbReference>
<dbReference type="AlphaFoldDB" id="A0A831ZNI7"/>
<sequence length="461" mass="50477">MADEPAPVGKSRRTIVASHTHADHSAVPPGRTVPWVALLWDQSLVWGLLVLDALEALGVSYRPLRAADIREGALAGYGVFIVPGGWAVHKARALGSEGLEKIRHFVVHGGAYVGFCGGAGLALDGSGSLNLVPIGRKALSRRLPNASGEVWIDGDLEHPFWKDLPARIPVSVWWPSQFASDDGAGVDCVARYVGPGEDFWVADLCAADVAASGGSWKDWERAYGINLDPALLRGQPAILSCRVGDGCAVLSYPHLETPDGWGRRLLSNILQVLQRERPGANPHDPVPESPSLTAYRALEAAFEEVRSLVAFGERHLLWRWRRPWVLQWQRGVRGLEYGTLCVCLRFVLSQCRGEKLSSHGSPSWEEPAEALLDSVRLFCRQARRLLLEEKAASHNGPVGKLQPVNPTVDALRQALFGRGMSHAGLCQELFDSLDTLLYLAVERRRHRGQPARPFWTAEPGV</sequence>
<protein>
    <recommendedName>
        <fullName evidence="1">Biotin-protein ligase N-terminal domain-containing protein</fullName>
    </recommendedName>
</protein>
<proteinExistence type="predicted"/>